<dbReference type="EMBL" id="CP025096">
    <property type="protein sequence ID" value="AUD00987.1"/>
    <property type="molecule type" value="Genomic_DNA"/>
</dbReference>
<dbReference type="KEGG" id="spir:CWM47_03620"/>
<evidence type="ECO:0000313" key="2">
    <source>
        <dbReference type="EMBL" id="AUD00987.1"/>
    </source>
</evidence>
<dbReference type="AlphaFoldDB" id="A0A2K8YTN3"/>
<dbReference type="Proteomes" id="UP000232883">
    <property type="component" value="Chromosome"/>
</dbReference>
<protein>
    <submittedName>
        <fullName evidence="2">Uncharacterized protein</fullName>
    </submittedName>
</protein>
<evidence type="ECO:0000313" key="3">
    <source>
        <dbReference type="Proteomes" id="UP000232883"/>
    </source>
</evidence>
<dbReference type="RefSeq" id="WP_100986410.1">
    <property type="nucleotide sequence ID" value="NZ_CP025096.1"/>
</dbReference>
<organism evidence="2 3">
    <name type="scientific">Spirosoma pollinicola</name>
    <dbReference type="NCBI Taxonomy" id="2057025"/>
    <lineage>
        <taxon>Bacteria</taxon>
        <taxon>Pseudomonadati</taxon>
        <taxon>Bacteroidota</taxon>
        <taxon>Cytophagia</taxon>
        <taxon>Cytophagales</taxon>
        <taxon>Cytophagaceae</taxon>
        <taxon>Spirosoma</taxon>
    </lineage>
</organism>
<gene>
    <name evidence="2" type="ORF">CWM47_03620</name>
</gene>
<name>A0A2K8YTN3_9BACT</name>
<keyword evidence="1" id="KW-0175">Coiled coil</keyword>
<sequence length="88" mass="10413">MSIPLIELENKKNELENKIAKAKSLIDQLGETLEKDVNNISKSEEIINLKNQIYRDIEFRKKQCEEFEQTYNAILDEIKLEKLLFNLD</sequence>
<keyword evidence="3" id="KW-1185">Reference proteome</keyword>
<proteinExistence type="predicted"/>
<evidence type="ECO:0000256" key="1">
    <source>
        <dbReference type="SAM" id="Coils"/>
    </source>
</evidence>
<accession>A0A2K8YTN3</accession>
<feature type="coiled-coil region" evidence="1">
    <location>
        <begin position="5"/>
        <end position="32"/>
    </location>
</feature>
<reference evidence="2 3" key="1">
    <citation type="submission" date="2017-11" db="EMBL/GenBank/DDBJ databases">
        <title>Taxonomic description and genome sequences of Spirosoma HA7 sp. nov., isolated from pollen microhabitat of Corylus avellana.</title>
        <authorList>
            <person name="Ambika Manirajan B."/>
            <person name="Suarez C."/>
            <person name="Ratering S."/>
            <person name="Geissler-Plaum R."/>
            <person name="Cardinale M."/>
            <person name="Sylvia S."/>
        </authorList>
    </citation>
    <scope>NUCLEOTIDE SEQUENCE [LARGE SCALE GENOMIC DNA]</scope>
    <source>
        <strain evidence="2 3">HA7</strain>
    </source>
</reference>